<dbReference type="PANTHER" id="PTHR31566">
    <property type="entry name" value="CYTOCHROME C BIOGENESIS PROTEIN CCS1, CHLOROPLASTIC"/>
    <property type="match status" value="1"/>
</dbReference>
<reference evidence="8 9" key="1">
    <citation type="submission" date="2016-10" db="EMBL/GenBank/DDBJ databases">
        <authorList>
            <person name="de Groot N.N."/>
        </authorList>
    </citation>
    <scope>NUCLEOTIDE SEQUENCE [LARGE SCALE GENOMIC DNA]</scope>
    <source>
        <strain evidence="8 9">DSM 18978</strain>
    </source>
</reference>
<dbReference type="EMBL" id="FMUS01000002">
    <property type="protein sequence ID" value="SCX90381.1"/>
    <property type="molecule type" value="Genomic_DNA"/>
</dbReference>
<feature type="transmembrane region" description="Helical" evidence="6">
    <location>
        <begin position="365"/>
        <end position="383"/>
    </location>
</feature>
<keyword evidence="4 6" id="KW-1133">Transmembrane helix</keyword>
<sequence>MIKPKVLINKIKSMKLGLLLLMLLASISVIGSFIPQGRDMAFYESMFSKEGALWIERLKLYDIYHGWVFIFLFAGLCINLFLCSVTRINGIIKKVKELPSIEKMIKVETYQASTELDEKQILSAFRRYGFNKYYKSKYNEGYYSRRNVLGYFGSWLIHMGLLFIIVAYGYGQFTSYSTAVYGIAGDVIEVGNTQYKIAINDFQVIHREDGSISQYITEADLMDLEGNLLKSSEIYVNKPLRYDRYNFYQTASGWTVGISYIRDEVLQYDDILYEGTALINENDNIAIMFSKFYPDFLETDKGFFNNSPMLNNPKILYSIFYRENRVAMNFVDPGEMITWNNYKFIFDNPNQYTYLQVNRIKGKSIISIGSSLIIIGLILVFYLKPQVLVIDKSYNEVNIYRY</sequence>
<evidence type="ECO:0000256" key="2">
    <source>
        <dbReference type="ARBA" id="ARBA00022692"/>
    </source>
</evidence>
<gene>
    <name evidence="8" type="ORF">SAMN03080606_00439</name>
</gene>
<organism evidence="8 9">
    <name type="scientific">Alkaliphilus peptidifermentans DSM 18978</name>
    <dbReference type="NCBI Taxonomy" id="1120976"/>
    <lineage>
        <taxon>Bacteria</taxon>
        <taxon>Bacillati</taxon>
        <taxon>Bacillota</taxon>
        <taxon>Clostridia</taxon>
        <taxon>Peptostreptococcales</taxon>
        <taxon>Natronincolaceae</taxon>
        <taxon>Alkaliphilus</taxon>
    </lineage>
</organism>
<dbReference type="InterPro" id="IPR007816">
    <property type="entry name" value="ResB-like_domain"/>
</dbReference>
<dbReference type="GO" id="GO:0017004">
    <property type="term" value="P:cytochrome complex assembly"/>
    <property type="evidence" value="ECO:0007669"/>
    <property type="project" value="UniProtKB-KW"/>
</dbReference>
<protein>
    <submittedName>
        <fullName evidence="8">Cytochrome c biogenesis protein</fullName>
    </submittedName>
</protein>
<feature type="transmembrane region" description="Helical" evidence="6">
    <location>
        <begin position="148"/>
        <end position="170"/>
    </location>
</feature>
<evidence type="ECO:0000313" key="8">
    <source>
        <dbReference type="EMBL" id="SCX90381.1"/>
    </source>
</evidence>
<keyword evidence="2 6" id="KW-0812">Transmembrane</keyword>
<dbReference type="Proteomes" id="UP000198636">
    <property type="component" value="Unassembled WGS sequence"/>
</dbReference>
<dbReference type="PANTHER" id="PTHR31566:SF0">
    <property type="entry name" value="CYTOCHROME C BIOGENESIS PROTEIN CCS1, CHLOROPLASTIC"/>
    <property type="match status" value="1"/>
</dbReference>
<keyword evidence="5 6" id="KW-0472">Membrane</keyword>
<dbReference type="Pfam" id="PF05140">
    <property type="entry name" value="ResB"/>
    <property type="match status" value="1"/>
</dbReference>
<evidence type="ECO:0000313" key="9">
    <source>
        <dbReference type="Proteomes" id="UP000198636"/>
    </source>
</evidence>
<keyword evidence="3" id="KW-0201">Cytochrome c-type biogenesis</keyword>
<evidence type="ECO:0000256" key="6">
    <source>
        <dbReference type="SAM" id="Phobius"/>
    </source>
</evidence>
<dbReference type="GO" id="GO:0016020">
    <property type="term" value="C:membrane"/>
    <property type="evidence" value="ECO:0007669"/>
    <property type="project" value="UniProtKB-SubCell"/>
</dbReference>
<keyword evidence="9" id="KW-1185">Reference proteome</keyword>
<dbReference type="OrthoDB" id="9770923at2"/>
<dbReference type="STRING" id="1120976.SAMN03080606_00439"/>
<name>A0A1G5BJP4_9FIRM</name>
<accession>A0A1G5BJP4</accession>
<dbReference type="AlphaFoldDB" id="A0A1G5BJP4"/>
<feature type="domain" description="ResB-like" evidence="7">
    <location>
        <begin position="14"/>
        <end position="253"/>
    </location>
</feature>
<evidence type="ECO:0000256" key="1">
    <source>
        <dbReference type="ARBA" id="ARBA00004141"/>
    </source>
</evidence>
<evidence type="ECO:0000256" key="3">
    <source>
        <dbReference type="ARBA" id="ARBA00022748"/>
    </source>
</evidence>
<evidence type="ECO:0000259" key="7">
    <source>
        <dbReference type="Pfam" id="PF05140"/>
    </source>
</evidence>
<evidence type="ECO:0000256" key="5">
    <source>
        <dbReference type="ARBA" id="ARBA00023136"/>
    </source>
</evidence>
<comment type="subcellular location">
    <subcellularLocation>
        <location evidence="1">Membrane</location>
        <topology evidence="1">Multi-pass membrane protein</topology>
    </subcellularLocation>
</comment>
<evidence type="ECO:0000256" key="4">
    <source>
        <dbReference type="ARBA" id="ARBA00022989"/>
    </source>
</evidence>
<dbReference type="InterPro" id="IPR023494">
    <property type="entry name" value="Cyt_c_bgen_Ccs1/CcsB/ResB"/>
</dbReference>
<proteinExistence type="predicted"/>
<feature type="transmembrane region" description="Helical" evidence="6">
    <location>
        <begin position="64"/>
        <end position="86"/>
    </location>
</feature>
<dbReference type="RefSeq" id="WP_091539460.1">
    <property type="nucleotide sequence ID" value="NZ_FMUS01000002.1"/>
</dbReference>